<evidence type="ECO:0000313" key="2">
    <source>
        <dbReference type="EMBL" id="CAD6186613.1"/>
    </source>
</evidence>
<evidence type="ECO:0000313" key="3">
    <source>
        <dbReference type="Proteomes" id="UP000835052"/>
    </source>
</evidence>
<reference evidence="2" key="1">
    <citation type="submission" date="2020-10" db="EMBL/GenBank/DDBJ databases">
        <authorList>
            <person name="Kikuchi T."/>
        </authorList>
    </citation>
    <scope>NUCLEOTIDE SEQUENCE</scope>
    <source>
        <strain evidence="2">NKZ352</strain>
    </source>
</reference>
<gene>
    <name evidence="2" type="ORF">CAUJ_LOCUS2532</name>
</gene>
<dbReference type="AlphaFoldDB" id="A0A8S1GV92"/>
<sequence length="94" mass="10075">MAAEQKREILAEELVQEEVAPLVLSSFTSVKHKHAEEHIGHVVASRAAVDGSEDCLLSDRRGSGVGRGDADAPPEALPASSLGRRSARCHRDHL</sequence>
<name>A0A8S1GV92_9PELO</name>
<protein>
    <submittedName>
        <fullName evidence="2">Uncharacterized protein</fullName>
    </submittedName>
</protein>
<feature type="region of interest" description="Disordered" evidence="1">
    <location>
        <begin position="58"/>
        <end position="94"/>
    </location>
</feature>
<proteinExistence type="predicted"/>
<accession>A0A8S1GV92</accession>
<dbReference type="Proteomes" id="UP000835052">
    <property type="component" value="Unassembled WGS sequence"/>
</dbReference>
<keyword evidence="3" id="KW-1185">Reference proteome</keyword>
<evidence type="ECO:0000256" key="1">
    <source>
        <dbReference type="SAM" id="MobiDB-lite"/>
    </source>
</evidence>
<dbReference type="EMBL" id="CAJGYM010000005">
    <property type="protein sequence ID" value="CAD6186613.1"/>
    <property type="molecule type" value="Genomic_DNA"/>
</dbReference>
<feature type="compositionally biased region" description="Basic residues" evidence="1">
    <location>
        <begin position="85"/>
        <end position="94"/>
    </location>
</feature>
<organism evidence="2 3">
    <name type="scientific">Caenorhabditis auriculariae</name>
    <dbReference type="NCBI Taxonomy" id="2777116"/>
    <lineage>
        <taxon>Eukaryota</taxon>
        <taxon>Metazoa</taxon>
        <taxon>Ecdysozoa</taxon>
        <taxon>Nematoda</taxon>
        <taxon>Chromadorea</taxon>
        <taxon>Rhabditida</taxon>
        <taxon>Rhabditina</taxon>
        <taxon>Rhabditomorpha</taxon>
        <taxon>Rhabditoidea</taxon>
        <taxon>Rhabditidae</taxon>
        <taxon>Peloderinae</taxon>
        <taxon>Caenorhabditis</taxon>
    </lineage>
</organism>
<comment type="caution">
    <text evidence="2">The sequence shown here is derived from an EMBL/GenBank/DDBJ whole genome shotgun (WGS) entry which is preliminary data.</text>
</comment>